<proteinExistence type="inferred from homology"/>
<sequence length="548" mass="61418">MASLYSCAANIVDKVIKKQGTAKSLAINSPFPRKKKLYALVCETLKYKGILEEIFKETKLLKLEKKLKHTYALVLVYDFLFGQGIQGGGEFKQCILKNKSVLQSCLARMKVRAKVHRNEDLLPKKAHEAGSIPRYIRINRIKTTVEEVIKHFKQNDYQQVQLEGVEAYIQKSKESTSSKQFMCDVHLPDVLIFPPGTDLHNHPLYVSGLILLQDKASCLPAHVLDPPAGSHVIDACAAPGNKSSHLASLMNNQGNIFSFDTDRKRLAVMQRLMKLAGASCVTTSNCSFLEVDPVDEKYSKVEYIVVDPSCSGSGIVSRLDNLVDEEQATEGEMNRLESLAKFQLSVLNHALSFPFVKRVVYSTCSVHQKENEDVVEAALRRNCDRFTLEHCLPSWIHRGLPVFPGAEKCIRASPSVDYTNGFFVALFARKDIKKEQKVSADCSAVLTSRKRKHTDDGVVEKFTAPSSSLNGEDSLISPAIVKTGSRNVDFPPRKKRRKRKKNQKRQAETQNMQIMPSVGKLKGGITSIDKKRNRKKKRKNKKVPVCLS</sequence>
<evidence type="ECO:0000256" key="2">
    <source>
        <dbReference type="ARBA" id="ARBA00022679"/>
    </source>
</evidence>
<dbReference type="InterPro" id="IPR049560">
    <property type="entry name" value="MeTrfase_RsmB-F_NOP2_cat"/>
</dbReference>
<evidence type="ECO:0000256" key="3">
    <source>
        <dbReference type="ARBA" id="ARBA00022691"/>
    </source>
</evidence>
<comment type="caution">
    <text evidence="8">The sequence shown here is derived from an EMBL/GenBank/DDBJ whole genome shotgun (WGS) entry which is preliminary data.</text>
</comment>
<keyword evidence="3 5" id="KW-0949">S-adenosyl-L-methionine</keyword>
<evidence type="ECO:0000313" key="9">
    <source>
        <dbReference type="Proteomes" id="UP001159405"/>
    </source>
</evidence>
<organism evidence="8 9">
    <name type="scientific">Porites lobata</name>
    <dbReference type="NCBI Taxonomy" id="104759"/>
    <lineage>
        <taxon>Eukaryota</taxon>
        <taxon>Metazoa</taxon>
        <taxon>Cnidaria</taxon>
        <taxon>Anthozoa</taxon>
        <taxon>Hexacorallia</taxon>
        <taxon>Scleractinia</taxon>
        <taxon>Fungiina</taxon>
        <taxon>Poritidae</taxon>
        <taxon>Porites</taxon>
    </lineage>
</organism>
<dbReference type="SUPFAM" id="SSF53335">
    <property type="entry name" value="S-adenosyl-L-methionine-dependent methyltransferases"/>
    <property type="match status" value="1"/>
</dbReference>
<accession>A0ABN8NEC8</accession>
<dbReference type="PROSITE" id="PS51686">
    <property type="entry name" value="SAM_MT_RSMB_NOP"/>
    <property type="match status" value="1"/>
</dbReference>
<dbReference type="Pfam" id="PF21153">
    <property type="entry name" value="NSUN5_N"/>
    <property type="match status" value="1"/>
</dbReference>
<dbReference type="InterPro" id="IPR048889">
    <property type="entry name" value="NSUN5_RCM1_N"/>
</dbReference>
<protein>
    <recommendedName>
        <fullName evidence="7">SAM-dependent MTase RsmB/NOP-type domain-containing protein</fullName>
    </recommendedName>
</protein>
<name>A0ABN8NEC8_9CNID</name>
<feature type="binding site" evidence="5">
    <location>
        <position position="307"/>
    </location>
    <ligand>
        <name>S-adenosyl-L-methionine</name>
        <dbReference type="ChEBI" id="CHEBI:59789"/>
    </ligand>
</feature>
<feature type="domain" description="SAM-dependent MTase RsmB/NOP-type" evidence="7">
    <location>
        <begin position="124"/>
        <end position="430"/>
    </location>
</feature>
<dbReference type="Pfam" id="PF01189">
    <property type="entry name" value="Methyltr_RsmB-F"/>
    <property type="match status" value="1"/>
</dbReference>
<feature type="binding site" evidence="5">
    <location>
        <begin position="236"/>
        <end position="242"/>
    </location>
    <ligand>
        <name>S-adenosyl-L-methionine</name>
        <dbReference type="ChEBI" id="CHEBI:59789"/>
    </ligand>
</feature>
<feature type="region of interest" description="Disordered" evidence="6">
    <location>
        <begin position="484"/>
        <end position="548"/>
    </location>
</feature>
<dbReference type="InterPro" id="IPR049561">
    <property type="entry name" value="NSUN5_7_fdxn-like"/>
</dbReference>
<evidence type="ECO:0000256" key="5">
    <source>
        <dbReference type="PROSITE-ProRule" id="PRU01023"/>
    </source>
</evidence>
<dbReference type="InterPro" id="IPR029063">
    <property type="entry name" value="SAM-dependent_MTases_sf"/>
</dbReference>
<evidence type="ECO:0000256" key="4">
    <source>
        <dbReference type="ARBA" id="ARBA00022884"/>
    </source>
</evidence>
<dbReference type="Gene3D" id="3.40.50.150">
    <property type="entry name" value="Vaccinia Virus protein VP39"/>
    <property type="match status" value="1"/>
</dbReference>
<feature type="compositionally biased region" description="Basic residues" evidence="6">
    <location>
        <begin position="493"/>
        <end position="504"/>
    </location>
</feature>
<evidence type="ECO:0000256" key="6">
    <source>
        <dbReference type="SAM" id="MobiDB-lite"/>
    </source>
</evidence>
<comment type="caution">
    <text evidence="5">Lacks conserved residue(s) required for the propagation of feature annotation.</text>
</comment>
<dbReference type="EMBL" id="CALNXK010000015">
    <property type="protein sequence ID" value="CAH3046953.1"/>
    <property type="molecule type" value="Genomic_DNA"/>
</dbReference>
<dbReference type="InterPro" id="IPR001678">
    <property type="entry name" value="MeTrfase_RsmB-F_NOP2_dom"/>
</dbReference>
<dbReference type="Pfam" id="PF21148">
    <property type="entry name" value="NSUN5_fdxn-like"/>
    <property type="match status" value="1"/>
</dbReference>
<dbReference type="Gene3D" id="3.30.70.1170">
    <property type="entry name" value="Sun protein, domain 3"/>
    <property type="match status" value="1"/>
</dbReference>
<gene>
    <name evidence="8" type="ORF">PLOB_00009923</name>
</gene>
<keyword evidence="2 5" id="KW-0808">Transferase</keyword>
<feature type="binding site" evidence="5">
    <location>
        <position position="260"/>
    </location>
    <ligand>
        <name>S-adenosyl-L-methionine</name>
        <dbReference type="ChEBI" id="CHEBI:59789"/>
    </ligand>
</feature>
<dbReference type="InterPro" id="IPR023267">
    <property type="entry name" value="RCMT"/>
</dbReference>
<evidence type="ECO:0000313" key="8">
    <source>
        <dbReference type="EMBL" id="CAH3046953.1"/>
    </source>
</evidence>
<evidence type="ECO:0000259" key="7">
    <source>
        <dbReference type="PROSITE" id="PS51686"/>
    </source>
</evidence>
<dbReference type="PRINTS" id="PR02008">
    <property type="entry name" value="RCMTFAMILY"/>
</dbReference>
<comment type="similarity">
    <text evidence="5">Belongs to the class I-like SAM-binding methyltransferase superfamily. RsmB/NOP family.</text>
</comment>
<feature type="compositionally biased region" description="Basic residues" evidence="6">
    <location>
        <begin position="531"/>
        <end position="542"/>
    </location>
</feature>
<keyword evidence="9" id="KW-1185">Reference proteome</keyword>
<reference evidence="8 9" key="1">
    <citation type="submission" date="2022-05" db="EMBL/GenBank/DDBJ databases">
        <authorList>
            <consortium name="Genoscope - CEA"/>
            <person name="William W."/>
        </authorList>
    </citation>
    <scope>NUCLEOTIDE SEQUENCE [LARGE SCALE GENOMIC DNA]</scope>
</reference>
<keyword evidence="1 5" id="KW-0489">Methyltransferase</keyword>
<dbReference type="PANTHER" id="PTHR22807:SF4">
    <property type="entry name" value="28S RRNA (CYTOSINE-C(5))-METHYLTRANSFERASE"/>
    <property type="match status" value="1"/>
</dbReference>
<dbReference type="Proteomes" id="UP001159405">
    <property type="component" value="Unassembled WGS sequence"/>
</dbReference>
<keyword evidence="4 5" id="KW-0694">RNA-binding</keyword>
<evidence type="ECO:0000256" key="1">
    <source>
        <dbReference type="ARBA" id="ARBA00022603"/>
    </source>
</evidence>
<dbReference type="PANTHER" id="PTHR22807">
    <property type="entry name" value="NOP2 YEAST -RELATED NOL1/NOP2/FMU SUN DOMAIN-CONTAINING"/>
    <property type="match status" value="1"/>
</dbReference>
<feature type="active site" description="Nucleophile" evidence="5">
    <location>
        <position position="364"/>
    </location>
</feature>